<name>U4KVY2_PYROM</name>
<evidence type="ECO:0000256" key="1">
    <source>
        <dbReference type="SAM" id="MobiDB-lite"/>
    </source>
</evidence>
<protein>
    <submittedName>
        <fullName evidence="2">Uncharacterized protein</fullName>
    </submittedName>
</protein>
<dbReference type="Proteomes" id="UP000018144">
    <property type="component" value="Unassembled WGS sequence"/>
</dbReference>
<evidence type="ECO:0000313" key="2">
    <source>
        <dbReference type="EMBL" id="CCX05171.1"/>
    </source>
</evidence>
<gene>
    <name evidence="2" type="ORF">PCON_04758</name>
</gene>
<sequence>MSTLTKFTIESFIFTLKSSFKLPSIFRSNGKVKPEPIDEDIELFEPHPQEPGILVRKSDRRRFRKAGSYHGTYNNAERNQDQQLSTSRNHSYSEVYSRYVAEHGSNYSIYAEREIFERLMIAGGSGGSDGSAGTNTADSDMKRKRGVREKLAVKTPFSTVEEETASEISEDNRRAEVEADRIRDQYLVEEKNFGDSVPEWLDSLEEADKSDVIMGVKVSMEDLVWDSVVEAYSLVPPKGVISPLVEVRMLNDLN</sequence>
<dbReference type="AlphaFoldDB" id="U4KVY2"/>
<proteinExistence type="predicted"/>
<organism evidence="2 3">
    <name type="scientific">Pyronema omphalodes (strain CBS 100304)</name>
    <name type="common">Pyronema confluens</name>
    <dbReference type="NCBI Taxonomy" id="1076935"/>
    <lineage>
        <taxon>Eukaryota</taxon>
        <taxon>Fungi</taxon>
        <taxon>Dikarya</taxon>
        <taxon>Ascomycota</taxon>
        <taxon>Pezizomycotina</taxon>
        <taxon>Pezizomycetes</taxon>
        <taxon>Pezizales</taxon>
        <taxon>Pyronemataceae</taxon>
        <taxon>Pyronema</taxon>
    </lineage>
</organism>
<evidence type="ECO:0000313" key="3">
    <source>
        <dbReference type="Proteomes" id="UP000018144"/>
    </source>
</evidence>
<dbReference type="EMBL" id="HF935235">
    <property type="protein sequence ID" value="CCX05171.1"/>
    <property type="molecule type" value="Genomic_DNA"/>
</dbReference>
<feature type="region of interest" description="Disordered" evidence="1">
    <location>
        <begin position="67"/>
        <end position="88"/>
    </location>
</feature>
<feature type="compositionally biased region" description="Polar residues" evidence="1">
    <location>
        <begin position="71"/>
        <end position="88"/>
    </location>
</feature>
<accession>U4KVY2</accession>
<keyword evidence="3" id="KW-1185">Reference proteome</keyword>
<reference evidence="2 3" key="1">
    <citation type="journal article" date="2013" name="PLoS Genet.">
        <title>The genome and development-dependent transcriptomes of Pyronema confluens: a window into fungal evolution.</title>
        <authorList>
            <person name="Traeger S."/>
            <person name="Altegoer F."/>
            <person name="Freitag M."/>
            <person name="Gabaldon T."/>
            <person name="Kempken F."/>
            <person name="Kumar A."/>
            <person name="Marcet-Houben M."/>
            <person name="Poggeler S."/>
            <person name="Stajich J.E."/>
            <person name="Nowrousian M."/>
        </authorList>
    </citation>
    <scope>NUCLEOTIDE SEQUENCE [LARGE SCALE GENOMIC DNA]</scope>
    <source>
        <strain evidence="3">CBS 100304</strain>
        <tissue evidence="2">Vegetative mycelium</tissue>
    </source>
</reference>